<dbReference type="CDD" id="cd03443">
    <property type="entry name" value="PaaI_thioesterase"/>
    <property type="match status" value="1"/>
</dbReference>
<dbReference type="EMBL" id="JAVRHV010000001">
    <property type="protein sequence ID" value="MDT0552497.1"/>
    <property type="molecule type" value="Genomic_DNA"/>
</dbReference>
<dbReference type="EC" id="3.1.2.-" evidence="4"/>
<dbReference type="Proteomes" id="UP001252186">
    <property type="component" value="Unassembled WGS sequence"/>
</dbReference>
<gene>
    <name evidence="4" type="ORF">RM519_04505</name>
</gene>
<dbReference type="RefSeq" id="WP_311592567.1">
    <property type="nucleotide sequence ID" value="NZ_JAVRHV010000001.1"/>
</dbReference>
<dbReference type="NCBIfam" id="TIGR00369">
    <property type="entry name" value="unchar_dom_1"/>
    <property type="match status" value="1"/>
</dbReference>
<reference evidence="4 5" key="1">
    <citation type="submission" date="2023-09" db="EMBL/GenBank/DDBJ databases">
        <authorList>
            <person name="Rey-Velasco X."/>
        </authorList>
    </citation>
    <scope>NUCLEOTIDE SEQUENCE [LARGE SCALE GENOMIC DNA]</scope>
    <source>
        <strain evidence="4 5">P050</strain>
    </source>
</reference>
<comment type="similarity">
    <text evidence="1">Belongs to the thioesterase PaaI family.</text>
</comment>
<feature type="domain" description="Thioesterase" evidence="3">
    <location>
        <begin position="52"/>
        <end position="125"/>
    </location>
</feature>
<dbReference type="PANTHER" id="PTHR43240">
    <property type="entry name" value="1,4-DIHYDROXY-2-NAPHTHOYL-COA THIOESTERASE 1"/>
    <property type="match status" value="1"/>
</dbReference>
<protein>
    <submittedName>
        <fullName evidence="4">PaaI family thioesterase</fullName>
        <ecNumber evidence="4">3.1.2.-</ecNumber>
    </submittedName>
</protein>
<evidence type="ECO:0000313" key="4">
    <source>
        <dbReference type="EMBL" id="MDT0552497.1"/>
    </source>
</evidence>
<dbReference type="Pfam" id="PF03061">
    <property type="entry name" value="4HBT"/>
    <property type="match status" value="1"/>
</dbReference>
<evidence type="ECO:0000259" key="3">
    <source>
        <dbReference type="Pfam" id="PF03061"/>
    </source>
</evidence>
<dbReference type="SUPFAM" id="SSF54637">
    <property type="entry name" value="Thioesterase/thiol ester dehydrase-isomerase"/>
    <property type="match status" value="1"/>
</dbReference>
<dbReference type="InterPro" id="IPR006683">
    <property type="entry name" value="Thioestr_dom"/>
</dbReference>
<dbReference type="PANTHER" id="PTHR43240:SF5">
    <property type="entry name" value="1,4-DIHYDROXY-2-NAPHTHOYL-COA THIOESTERASE 1"/>
    <property type="match status" value="1"/>
</dbReference>
<dbReference type="Gene3D" id="3.10.129.10">
    <property type="entry name" value="Hotdog Thioesterase"/>
    <property type="match status" value="1"/>
</dbReference>
<dbReference type="GO" id="GO:0016787">
    <property type="term" value="F:hydrolase activity"/>
    <property type="evidence" value="ECO:0007669"/>
    <property type="project" value="UniProtKB-KW"/>
</dbReference>
<keyword evidence="2 4" id="KW-0378">Hydrolase</keyword>
<comment type="caution">
    <text evidence="4">The sequence shown here is derived from an EMBL/GenBank/DDBJ whole genome shotgun (WGS) entry which is preliminary data.</text>
</comment>
<name>A0ABU2Y455_9FLAO</name>
<sequence length="140" mass="15330">MDVKKTLDHINNQVFKNTLMTTLEIEVVEIGKDYVVATMPVNSKVYQPDALLHGGATVALAETVGSLASHVSVDLEKYYVKGLEITANHLKSVKNGLVTATAKPIHKGKTTHLWEVKVENDQGDLISLVKLTTIVLPKKK</sequence>
<accession>A0ABU2Y455</accession>
<dbReference type="InterPro" id="IPR029069">
    <property type="entry name" value="HotDog_dom_sf"/>
</dbReference>
<evidence type="ECO:0000256" key="1">
    <source>
        <dbReference type="ARBA" id="ARBA00008324"/>
    </source>
</evidence>
<evidence type="ECO:0000256" key="2">
    <source>
        <dbReference type="ARBA" id="ARBA00022801"/>
    </source>
</evidence>
<keyword evidence="5" id="KW-1185">Reference proteome</keyword>
<organism evidence="4 5">
    <name type="scientific">Urechidicola vernalis</name>
    <dbReference type="NCBI Taxonomy" id="3075600"/>
    <lineage>
        <taxon>Bacteria</taxon>
        <taxon>Pseudomonadati</taxon>
        <taxon>Bacteroidota</taxon>
        <taxon>Flavobacteriia</taxon>
        <taxon>Flavobacteriales</taxon>
        <taxon>Flavobacteriaceae</taxon>
        <taxon>Urechidicola</taxon>
    </lineage>
</organism>
<dbReference type="InterPro" id="IPR003736">
    <property type="entry name" value="PAAI_dom"/>
</dbReference>
<proteinExistence type="inferred from homology"/>
<evidence type="ECO:0000313" key="5">
    <source>
        <dbReference type="Proteomes" id="UP001252186"/>
    </source>
</evidence>